<dbReference type="RefSeq" id="WP_189933159.1">
    <property type="nucleotide sequence ID" value="NZ_BNCD01000009.1"/>
</dbReference>
<comment type="caution">
    <text evidence="2">The sequence shown here is derived from an EMBL/GenBank/DDBJ whole genome shotgun (WGS) entry which is preliminary data.</text>
</comment>
<protein>
    <submittedName>
        <fullName evidence="2">Uncharacterized protein</fullName>
    </submittedName>
</protein>
<dbReference type="Proteomes" id="UP000603708">
    <property type="component" value="Unassembled WGS sequence"/>
</dbReference>
<feature type="region of interest" description="Disordered" evidence="1">
    <location>
        <begin position="33"/>
        <end position="102"/>
    </location>
</feature>
<reference evidence="2" key="2">
    <citation type="submission" date="2020-09" db="EMBL/GenBank/DDBJ databases">
        <authorList>
            <person name="Sun Q."/>
            <person name="Ohkuma M."/>
        </authorList>
    </citation>
    <scope>NUCLEOTIDE SEQUENCE</scope>
    <source>
        <strain evidence="2">JCM 5069</strain>
    </source>
</reference>
<gene>
    <name evidence="2" type="ORF">GCM10018793_34760</name>
</gene>
<keyword evidence="3" id="KW-1185">Reference proteome</keyword>
<organism evidence="2 3">
    <name type="scientific">Streptomyces sulfonofaciens</name>
    <dbReference type="NCBI Taxonomy" id="68272"/>
    <lineage>
        <taxon>Bacteria</taxon>
        <taxon>Bacillati</taxon>
        <taxon>Actinomycetota</taxon>
        <taxon>Actinomycetes</taxon>
        <taxon>Kitasatosporales</taxon>
        <taxon>Streptomycetaceae</taxon>
        <taxon>Streptomyces</taxon>
    </lineage>
</organism>
<accession>A0A919G8U4</accession>
<evidence type="ECO:0000313" key="2">
    <source>
        <dbReference type="EMBL" id="GHH80198.1"/>
    </source>
</evidence>
<sequence length="125" mass="13417">MGVAVLTVATVAVTVVRTAVPRGLTALAHLVRTTSRVRPSRPSRRDRQAGGARVREGHLPSRGPRGAARREESGRGRPGPAGWQRARALDAMPRQVVPPTESVDLTPAERAAFAGLVRQFSEGRR</sequence>
<name>A0A919G8U4_9ACTN</name>
<dbReference type="AlphaFoldDB" id="A0A919G8U4"/>
<feature type="compositionally biased region" description="Basic and acidic residues" evidence="1">
    <location>
        <begin position="43"/>
        <end position="59"/>
    </location>
</feature>
<reference evidence="2" key="1">
    <citation type="journal article" date="2014" name="Int. J. Syst. Evol. Microbiol.">
        <title>Complete genome sequence of Corynebacterium casei LMG S-19264T (=DSM 44701T), isolated from a smear-ripened cheese.</title>
        <authorList>
            <consortium name="US DOE Joint Genome Institute (JGI-PGF)"/>
            <person name="Walter F."/>
            <person name="Albersmeier A."/>
            <person name="Kalinowski J."/>
            <person name="Ruckert C."/>
        </authorList>
    </citation>
    <scope>NUCLEOTIDE SEQUENCE</scope>
    <source>
        <strain evidence="2">JCM 5069</strain>
    </source>
</reference>
<dbReference type="EMBL" id="BNCD01000009">
    <property type="protein sequence ID" value="GHH80198.1"/>
    <property type="molecule type" value="Genomic_DNA"/>
</dbReference>
<evidence type="ECO:0000256" key="1">
    <source>
        <dbReference type="SAM" id="MobiDB-lite"/>
    </source>
</evidence>
<proteinExistence type="predicted"/>
<evidence type="ECO:0000313" key="3">
    <source>
        <dbReference type="Proteomes" id="UP000603708"/>
    </source>
</evidence>